<protein>
    <submittedName>
        <fullName evidence="1">Uncharacterized protein</fullName>
    </submittedName>
</protein>
<dbReference type="AlphaFoldDB" id="A0AAF0ZSG9"/>
<name>A0AAF0ZSG9_SOLVR</name>
<sequence length="78" mass="8852">MVTYELDLPSELVSVHLVFHISTLKKCVGDPTSIVPLEGFGMYEILSYEEVMFEILDQQVKKLRNKEVSFVKGYGGII</sequence>
<dbReference type="PANTHER" id="PTHR46148:SF57">
    <property type="entry name" value="OS12G0499874 PROTEIN"/>
    <property type="match status" value="1"/>
</dbReference>
<reference evidence="1" key="1">
    <citation type="submission" date="2023-08" db="EMBL/GenBank/DDBJ databases">
        <title>A de novo genome assembly of Solanum verrucosum Schlechtendal, a Mexican diploid species geographically isolated from the other diploid A-genome species in potato relatives.</title>
        <authorList>
            <person name="Hosaka K."/>
        </authorList>
    </citation>
    <scope>NUCLEOTIDE SEQUENCE</scope>
    <source>
        <tissue evidence="1">Young leaves</tissue>
    </source>
</reference>
<keyword evidence="2" id="KW-1185">Reference proteome</keyword>
<organism evidence="1 2">
    <name type="scientific">Solanum verrucosum</name>
    <dbReference type="NCBI Taxonomy" id="315347"/>
    <lineage>
        <taxon>Eukaryota</taxon>
        <taxon>Viridiplantae</taxon>
        <taxon>Streptophyta</taxon>
        <taxon>Embryophyta</taxon>
        <taxon>Tracheophyta</taxon>
        <taxon>Spermatophyta</taxon>
        <taxon>Magnoliopsida</taxon>
        <taxon>eudicotyledons</taxon>
        <taxon>Gunneridae</taxon>
        <taxon>Pentapetalae</taxon>
        <taxon>asterids</taxon>
        <taxon>lamiids</taxon>
        <taxon>Solanales</taxon>
        <taxon>Solanaceae</taxon>
        <taxon>Solanoideae</taxon>
        <taxon>Solaneae</taxon>
        <taxon>Solanum</taxon>
    </lineage>
</organism>
<evidence type="ECO:0000313" key="1">
    <source>
        <dbReference type="EMBL" id="WMV49831.1"/>
    </source>
</evidence>
<dbReference type="EMBL" id="CP133621">
    <property type="protein sequence ID" value="WMV49831.1"/>
    <property type="molecule type" value="Genomic_DNA"/>
</dbReference>
<dbReference type="Proteomes" id="UP001234989">
    <property type="component" value="Chromosome 10"/>
</dbReference>
<evidence type="ECO:0000313" key="2">
    <source>
        <dbReference type="Proteomes" id="UP001234989"/>
    </source>
</evidence>
<dbReference type="PANTHER" id="PTHR46148">
    <property type="entry name" value="CHROMO DOMAIN-CONTAINING PROTEIN"/>
    <property type="match status" value="1"/>
</dbReference>
<gene>
    <name evidence="1" type="ORF">MTR67_043216</name>
</gene>
<proteinExistence type="predicted"/>
<accession>A0AAF0ZSG9</accession>